<dbReference type="RefSeq" id="WP_388632260.1">
    <property type="nucleotide sequence ID" value="NZ_JBIAUT010000013.1"/>
</dbReference>
<dbReference type="Proteomes" id="UP001602123">
    <property type="component" value="Unassembled WGS sequence"/>
</dbReference>
<protein>
    <submittedName>
        <fullName evidence="2">GNAT family N-acetyltransferase</fullName>
        <ecNumber evidence="2">2.3.1.-</ecNumber>
    </submittedName>
</protein>
<dbReference type="CDD" id="cd04301">
    <property type="entry name" value="NAT_SF"/>
    <property type="match status" value="1"/>
</dbReference>
<dbReference type="InterPro" id="IPR016181">
    <property type="entry name" value="Acyl_CoA_acyltransferase"/>
</dbReference>
<dbReference type="SUPFAM" id="SSF55729">
    <property type="entry name" value="Acyl-CoA N-acyltransferases (Nat)"/>
    <property type="match status" value="1"/>
</dbReference>
<feature type="domain" description="N-acetyltransferase" evidence="1">
    <location>
        <begin position="1"/>
        <end position="113"/>
    </location>
</feature>
<comment type="caution">
    <text evidence="2">The sequence shown here is derived from an EMBL/GenBank/DDBJ whole genome shotgun (WGS) entry which is preliminary data.</text>
</comment>
<dbReference type="EMBL" id="JBIAUT010000013">
    <property type="protein sequence ID" value="MFF4220045.1"/>
    <property type="molecule type" value="Genomic_DNA"/>
</dbReference>
<dbReference type="Gene3D" id="3.40.630.30">
    <property type="match status" value="1"/>
</dbReference>
<reference evidence="2 3" key="1">
    <citation type="submission" date="2024-10" db="EMBL/GenBank/DDBJ databases">
        <title>The Natural Products Discovery Center: Release of the First 8490 Sequenced Strains for Exploring Actinobacteria Biosynthetic Diversity.</title>
        <authorList>
            <person name="Kalkreuter E."/>
            <person name="Kautsar S.A."/>
            <person name="Yang D."/>
            <person name="Bader C.D."/>
            <person name="Teijaro C.N."/>
            <person name="Fluegel L."/>
            <person name="Davis C.M."/>
            <person name="Simpson J.R."/>
            <person name="Lauterbach L."/>
            <person name="Steele A.D."/>
            <person name="Gui C."/>
            <person name="Meng S."/>
            <person name="Li G."/>
            <person name="Viehrig K."/>
            <person name="Ye F."/>
            <person name="Su P."/>
            <person name="Kiefer A.F."/>
            <person name="Nichols A."/>
            <person name="Cepeda A.J."/>
            <person name="Yan W."/>
            <person name="Fan B."/>
            <person name="Jiang Y."/>
            <person name="Adhikari A."/>
            <person name="Zheng C.-J."/>
            <person name="Schuster L."/>
            <person name="Cowan T.M."/>
            <person name="Smanski M.J."/>
            <person name="Chevrette M.G."/>
            <person name="De Carvalho L.P.S."/>
            <person name="Shen B."/>
        </authorList>
    </citation>
    <scope>NUCLEOTIDE SEQUENCE [LARGE SCALE GENOMIC DNA]</scope>
    <source>
        <strain evidence="2 3">NPDC001650</strain>
    </source>
</reference>
<dbReference type="PROSITE" id="PS51186">
    <property type="entry name" value="GNAT"/>
    <property type="match status" value="1"/>
</dbReference>
<accession>A0ABW6U5D7</accession>
<organism evidence="2 3">
    <name type="scientific">Streptomyces nondiastaticus</name>
    <dbReference type="NCBI Taxonomy" id="3154512"/>
    <lineage>
        <taxon>Bacteria</taxon>
        <taxon>Bacillati</taxon>
        <taxon>Actinomycetota</taxon>
        <taxon>Actinomycetes</taxon>
        <taxon>Kitasatosporales</taxon>
        <taxon>Streptomycetaceae</taxon>
        <taxon>Streptomyces</taxon>
    </lineage>
</organism>
<proteinExistence type="predicted"/>
<evidence type="ECO:0000313" key="2">
    <source>
        <dbReference type="EMBL" id="MFF4220045.1"/>
    </source>
</evidence>
<dbReference type="EC" id="2.3.1.-" evidence="2"/>
<dbReference type="Pfam" id="PF00583">
    <property type="entry name" value="Acetyltransf_1"/>
    <property type="match status" value="1"/>
</dbReference>
<dbReference type="GO" id="GO:0016746">
    <property type="term" value="F:acyltransferase activity"/>
    <property type="evidence" value="ECO:0007669"/>
    <property type="project" value="UniProtKB-KW"/>
</dbReference>
<name>A0ABW6U5D7_9ACTN</name>
<dbReference type="InterPro" id="IPR000182">
    <property type="entry name" value="GNAT_dom"/>
</dbReference>
<evidence type="ECO:0000259" key="1">
    <source>
        <dbReference type="PROSITE" id="PS51186"/>
    </source>
</evidence>
<keyword evidence="3" id="KW-1185">Reference proteome</keyword>
<gene>
    <name evidence="2" type="ORF">ACFYZM_27790</name>
</gene>
<keyword evidence="2" id="KW-0012">Acyltransferase</keyword>
<sequence length="113" mass="13022">MERILFESSEIRVPGVRIAAMQEGREVGHAYVYFLRNDGRSAPFAFGEDLYVTESARRQGVAGLLAAESIEMVRGLGCYKYIGTSRFGREDQHRRLESYGLRKWGYEFRLDFT</sequence>
<evidence type="ECO:0000313" key="3">
    <source>
        <dbReference type="Proteomes" id="UP001602123"/>
    </source>
</evidence>
<keyword evidence="2" id="KW-0808">Transferase</keyword>